<keyword evidence="2" id="KW-1185">Reference proteome</keyword>
<dbReference type="AlphaFoldDB" id="A0AAW0A3C4"/>
<proteinExistence type="predicted"/>
<dbReference type="Proteomes" id="UP001362999">
    <property type="component" value="Unassembled WGS sequence"/>
</dbReference>
<protein>
    <submittedName>
        <fullName evidence="1">Uncharacterized protein</fullName>
    </submittedName>
</protein>
<sequence length="282" mass="29857">MPPAHLALRSPSRSPAALILYQHHPTCFSFLLLASAVSSVALHIAPPISLRRRWFRTPCPLLFLAKHKNICTTFGHAAPIRCVISAASSMFVSLNCRFHPFAADSVHTSLLAPCEHSTTAHPTLAQLGPPLLTAAVGSTYRASRALPKLISSSATLDHITPSSSIVFPALASFLSSHRQFDFPDVISAHSLRIPVCNNFLAAPVSLANLSPLPFGVGVGADGRLCIHLLPLKFAVALNRRLHLAYSFSIHAAISAANICSSSAVSVTSATVVGASSKFANSF</sequence>
<name>A0AAW0A3C4_9AGAR</name>
<reference evidence="1 2" key="1">
    <citation type="journal article" date="2024" name="J Genomics">
        <title>Draft genome sequencing and assembly of Favolaschia claudopus CIRM-BRFM 2984 isolated from oak limbs.</title>
        <authorList>
            <person name="Navarro D."/>
            <person name="Drula E."/>
            <person name="Chaduli D."/>
            <person name="Cazenave R."/>
            <person name="Ahrendt S."/>
            <person name="Wang J."/>
            <person name="Lipzen A."/>
            <person name="Daum C."/>
            <person name="Barry K."/>
            <person name="Grigoriev I.V."/>
            <person name="Favel A."/>
            <person name="Rosso M.N."/>
            <person name="Martin F."/>
        </authorList>
    </citation>
    <scope>NUCLEOTIDE SEQUENCE [LARGE SCALE GENOMIC DNA]</scope>
    <source>
        <strain evidence="1 2">CIRM-BRFM 2984</strain>
    </source>
</reference>
<organism evidence="1 2">
    <name type="scientific">Favolaschia claudopus</name>
    <dbReference type="NCBI Taxonomy" id="2862362"/>
    <lineage>
        <taxon>Eukaryota</taxon>
        <taxon>Fungi</taxon>
        <taxon>Dikarya</taxon>
        <taxon>Basidiomycota</taxon>
        <taxon>Agaricomycotina</taxon>
        <taxon>Agaricomycetes</taxon>
        <taxon>Agaricomycetidae</taxon>
        <taxon>Agaricales</taxon>
        <taxon>Marasmiineae</taxon>
        <taxon>Mycenaceae</taxon>
        <taxon>Favolaschia</taxon>
    </lineage>
</organism>
<evidence type="ECO:0000313" key="2">
    <source>
        <dbReference type="Proteomes" id="UP001362999"/>
    </source>
</evidence>
<accession>A0AAW0A3C4</accession>
<comment type="caution">
    <text evidence="1">The sequence shown here is derived from an EMBL/GenBank/DDBJ whole genome shotgun (WGS) entry which is preliminary data.</text>
</comment>
<evidence type="ECO:0000313" key="1">
    <source>
        <dbReference type="EMBL" id="KAK6997442.1"/>
    </source>
</evidence>
<gene>
    <name evidence="1" type="ORF">R3P38DRAFT_3285794</name>
</gene>
<dbReference type="EMBL" id="JAWWNJ010000090">
    <property type="protein sequence ID" value="KAK6997442.1"/>
    <property type="molecule type" value="Genomic_DNA"/>
</dbReference>